<dbReference type="EMBL" id="JAEINI020000002">
    <property type="protein sequence ID" value="MCB5226225.1"/>
    <property type="molecule type" value="Genomic_DNA"/>
</dbReference>
<sequence>MTATNLIDFNAKRNGGNQVIADTDDGYTRTANAIQDQLCKADLTGAQFRVLSAIIRITYGYNQKTNRITNTYLAELTGVSEKGVRLCLAELLDRKMITLEKSGLMKLVGVNKVISEWVITTGKSEKQSLKGKASRNNCSVQRRNNGSFKAVQQLPQDGTTVPYKGNSSSSTKDNLKDNLLKTTSKDLVSSPSADDEPLKPDAAIQKGKNWGTEEDLSLAKQLEGILKNTLGEHHRPPNMALWANEIRLMRTQDRREPKHLLTLFAFAHTNNFWKTTLHSPASLRKHWAKIASQYNEKKAGFGNGQSGITIGENGQPMTSQDWGKKGRELAVKI</sequence>
<evidence type="ECO:0000313" key="3">
    <source>
        <dbReference type="EMBL" id="MCB5226225.1"/>
    </source>
</evidence>
<feature type="compositionally biased region" description="Polar residues" evidence="1">
    <location>
        <begin position="153"/>
        <end position="172"/>
    </location>
</feature>
<reference evidence="3 4" key="1">
    <citation type="submission" date="2021-10" db="EMBL/GenBank/DDBJ databases">
        <title>Alishewanella koreense sp. nov. isolated from seawater of southwestern coast in South Korea and the proposal for the reclassification of Rheinheimera perlucida and Rheinheimera tuosuensis as Arsukibacterium perlucida and Arsukibacterium tuosuensis.</title>
        <authorList>
            <person name="Kim K.H."/>
            <person name="Ruan W."/>
            <person name="Kim K.R."/>
            <person name="Baek J.H."/>
            <person name="Jeon C.O."/>
        </authorList>
    </citation>
    <scope>NUCLEOTIDE SEQUENCE [LARGE SCALE GENOMIC DNA]</scope>
    <source>
        <strain evidence="3 4">16-MA</strain>
    </source>
</reference>
<organism evidence="3 4">
    <name type="scientific">Alishewanella maricola</name>
    <dbReference type="NCBI Taxonomy" id="2795740"/>
    <lineage>
        <taxon>Bacteria</taxon>
        <taxon>Pseudomonadati</taxon>
        <taxon>Pseudomonadota</taxon>
        <taxon>Gammaproteobacteria</taxon>
        <taxon>Alteromonadales</taxon>
        <taxon>Alteromonadaceae</taxon>
        <taxon>Alishewanella</taxon>
    </lineage>
</organism>
<dbReference type="Pfam" id="PF04492">
    <property type="entry name" value="Phage_rep_O"/>
    <property type="match status" value="1"/>
</dbReference>
<evidence type="ECO:0000313" key="4">
    <source>
        <dbReference type="Proteomes" id="UP000633814"/>
    </source>
</evidence>
<evidence type="ECO:0000259" key="2">
    <source>
        <dbReference type="Pfam" id="PF04492"/>
    </source>
</evidence>
<dbReference type="InterPro" id="IPR036388">
    <property type="entry name" value="WH-like_DNA-bd_sf"/>
</dbReference>
<name>A0ABS8C1N6_9ALTE</name>
<dbReference type="RefSeq" id="WP_226750311.1">
    <property type="nucleotide sequence ID" value="NZ_JAEINI020000002.1"/>
</dbReference>
<dbReference type="Proteomes" id="UP000633814">
    <property type="component" value="Unassembled WGS sequence"/>
</dbReference>
<protein>
    <submittedName>
        <fullName evidence="3">Replication protein</fullName>
    </submittedName>
</protein>
<dbReference type="NCBIfam" id="TIGR01610">
    <property type="entry name" value="phage_O_Nterm"/>
    <property type="match status" value="1"/>
</dbReference>
<gene>
    <name evidence="3" type="ORF">JAO78_005285</name>
</gene>
<accession>A0ABS8C1N6</accession>
<evidence type="ECO:0000256" key="1">
    <source>
        <dbReference type="SAM" id="MobiDB-lite"/>
    </source>
</evidence>
<feature type="domain" description="Bacteriophage lambda Replication protein O N-terminal" evidence="2">
    <location>
        <begin position="21"/>
        <end position="117"/>
    </location>
</feature>
<dbReference type="Gene3D" id="1.10.10.10">
    <property type="entry name" value="Winged helix-like DNA-binding domain superfamily/Winged helix DNA-binding domain"/>
    <property type="match status" value="1"/>
</dbReference>
<proteinExistence type="predicted"/>
<keyword evidence="4" id="KW-1185">Reference proteome</keyword>
<dbReference type="InterPro" id="IPR006497">
    <property type="entry name" value="Phage_lambda_VrpO_N"/>
</dbReference>
<comment type="caution">
    <text evidence="3">The sequence shown here is derived from an EMBL/GenBank/DDBJ whole genome shotgun (WGS) entry which is preliminary data.</text>
</comment>
<feature type="region of interest" description="Disordered" evidence="1">
    <location>
        <begin position="152"/>
        <end position="175"/>
    </location>
</feature>